<evidence type="ECO:0000313" key="10">
    <source>
        <dbReference type="Proteomes" id="UP000053095"/>
    </source>
</evidence>
<evidence type="ECO:0000256" key="7">
    <source>
        <dbReference type="SAM" id="Phobius"/>
    </source>
</evidence>
<feature type="transmembrane region" description="Helical" evidence="7">
    <location>
        <begin position="272"/>
        <end position="294"/>
    </location>
</feature>
<feature type="compositionally biased region" description="Low complexity" evidence="6">
    <location>
        <begin position="77"/>
        <end position="97"/>
    </location>
</feature>
<evidence type="ECO:0000256" key="6">
    <source>
        <dbReference type="SAM" id="MobiDB-lite"/>
    </source>
</evidence>
<keyword evidence="3 7" id="KW-0812">Transmembrane</keyword>
<dbReference type="Pfam" id="PF02656">
    <property type="entry name" value="DUF202"/>
    <property type="match status" value="1"/>
</dbReference>
<keyword evidence="10" id="KW-1185">Reference proteome</keyword>
<evidence type="ECO:0000313" key="9">
    <source>
        <dbReference type="EMBL" id="GAM42877.1"/>
    </source>
</evidence>
<evidence type="ECO:0000256" key="5">
    <source>
        <dbReference type="ARBA" id="ARBA00023136"/>
    </source>
</evidence>
<proteinExistence type="predicted"/>
<dbReference type="AlphaFoldDB" id="A0A478EC78"/>
<feature type="compositionally biased region" description="Polar residues" evidence="6">
    <location>
        <begin position="1"/>
        <end position="25"/>
    </location>
</feature>
<feature type="compositionally biased region" description="Polar residues" evidence="6">
    <location>
        <begin position="46"/>
        <end position="76"/>
    </location>
</feature>
<dbReference type="EMBL" id="DF933840">
    <property type="protein sequence ID" value="GAM42877.1"/>
    <property type="molecule type" value="Genomic_DNA"/>
</dbReference>
<dbReference type="PANTHER" id="PTHR34187:SF2">
    <property type="entry name" value="DUF202 DOMAIN-CONTAINING PROTEIN"/>
    <property type="match status" value="1"/>
</dbReference>
<feature type="domain" description="DUF202" evidence="8">
    <location>
        <begin position="130"/>
        <end position="257"/>
    </location>
</feature>
<organism evidence="9 10">
    <name type="scientific">Talaromyces pinophilus</name>
    <name type="common">Penicillium pinophilum</name>
    <dbReference type="NCBI Taxonomy" id="128442"/>
    <lineage>
        <taxon>Eukaryota</taxon>
        <taxon>Fungi</taxon>
        <taxon>Dikarya</taxon>
        <taxon>Ascomycota</taxon>
        <taxon>Pezizomycotina</taxon>
        <taxon>Eurotiomycetes</taxon>
        <taxon>Eurotiomycetidae</taxon>
        <taxon>Eurotiales</taxon>
        <taxon>Trichocomaceae</taxon>
        <taxon>Talaromyces</taxon>
        <taxon>Talaromyces sect. Talaromyces</taxon>
    </lineage>
</organism>
<evidence type="ECO:0000259" key="8">
    <source>
        <dbReference type="Pfam" id="PF02656"/>
    </source>
</evidence>
<keyword evidence="4 7" id="KW-1133">Transmembrane helix</keyword>
<evidence type="ECO:0000256" key="4">
    <source>
        <dbReference type="ARBA" id="ARBA00022989"/>
    </source>
</evidence>
<keyword evidence="2" id="KW-1003">Cell membrane</keyword>
<evidence type="ECO:0000256" key="1">
    <source>
        <dbReference type="ARBA" id="ARBA00004651"/>
    </source>
</evidence>
<dbReference type="InterPro" id="IPR052053">
    <property type="entry name" value="IM_YidH-like"/>
</dbReference>
<gene>
    <name evidence="9" type="ORF">TCE0_044r17243</name>
</gene>
<feature type="region of interest" description="Disordered" evidence="6">
    <location>
        <begin position="1"/>
        <end position="105"/>
    </location>
</feature>
<dbReference type="GO" id="GO:0005886">
    <property type="term" value="C:plasma membrane"/>
    <property type="evidence" value="ECO:0007669"/>
    <property type="project" value="UniProtKB-SubCell"/>
</dbReference>
<evidence type="ECO:0000256" key="2">
    <source>
        <dbReference type="ARBA" id="ARBA00022475"/>
    </source>
</evidence>
<name>A0A478EC78_TALPI</name>
<feature type="transmembrane region" description="Helical" evidence="7">
    <location>
        <begin position="233"/>
        <end position="251"/>
    </location>
</feature>
<accession>A0A478EC78</accession>
<dbReference type="InterPro" id="IPR003807">
    <property type="entry name" value="DUF202"/>
</dbReference>
<dbReference type="PANTHER" id="PTHR34187">
    <property type="entry name" value="FGR18P"/>
    <property type="match status" value="1"/>
</dbReference>
<comment type="subcellular location">
    <subcellularLocation>
        <location evidence="1">Cell membrane</location>
        <topology evidence="1">Multi-pass membrane protein</topology>
    </subcellularLocation>
</comment>
<reference evidence="10" key="1">
    <citation type="journal article" date="2015" name="Genome Announc.">
        <title>Draft genome sequence of Talaromyces cellulolyticus strain Y-94, a source of lignocellulosic biomass-degrading enzymes.</title>
        <authorList>
            <person name="Fujii T."/>
            <person name="Koike H."/>
            <person name="Sawayama S."/>
            <person name="Yano S."/>
            <person name="Inoue H."/>
        </authorList>
    </citation>
    <scope>NUCLEOTIDE SEQUENCE [LARGE SCALE GENOMIC DNA]</scope>
    <source>
        <strain evidence="10">Y-94</strain>
    </source>
</reference>
<evidence type="ECO:0000256" key="3">
    <source>
        <dbReference type="ARBA" id="ARBA00022692"/>
    </source>
</evidence>
<sequence>MATNGVSSTANGSFLDNQYQSTGQLSRDDGTTARNSWNDDQDEARQNGQSQHAGPQPINNRKSNDGTNRNLAGTNENINSNGNHCTNNNNQAQPQTQTDEEDAAAHQPWFRRVAEKYGTLELDNKGSVARDHLALERTFLAWLRTSLSFASIGIAVTQLFRLNSSVSCPPSQPTSTASNIDNINNNYQLQSPLRSSPSLLEVLLAPPYQSSLDTIGLTATKGSSGQYRNIGKPLGATFIGIAILILVIGFHRYFESQYWIVRGKFPASRGSVALVSFVAAGLVISSFVVILVIAPNTTEL</sequence>
<dbReference type="Proteomes" id="UP000053095">
    <property type="component" value="Unassembled WGS sequence"/>
</dbReference>
<keyword evidence="5 7" id="KW-0472">Membrane</keyword>
<protein>
    <recommendedName>
        <fullName evidence="8">DUF202 domain-containing protein</fullName>
    </recommendedName>
</protein>